<dbReference type="GO" id="GO:0000506">
    <property type="term" value="C:glycosylphosphatidylinositol-N-acetylglucosaminyltransferase (GPI-GnT) complex"/>
    <property type="evidence" value="ECO:0007669"/>
    <property type="project" value="InterPro"/>
</dbReference>
<reference evidence="4 5" key="1">
    <citation type="journal article" date="2016" name="Mol. Biol. Evol.">
        <title>Comparative Genomics of Early-Diverging Mushroom-Forming Fungi Provides Insights into the Origins of Lignocellulose Decay Capabilities.</title>
        <authorList>
            <person name="Nagy L.G."/>
            <person name="Riley R."/>
            <person name="Tritt A."/>
            <person name="Adam C."/>
            <person name="Daum C."/>
            <person name="Floudas D."/>
            <person name="Sun H."/>
            <person name="Yadav J.S."/>
            <person name="Pangilinan J."/>
            <person name="Larsson K.H."/>
            <person name="Matsuura K."/>
            <person name="Barry K."/>
            <person name="Labutti K."/>
            <person name="Kuo R."/>
            <person name="Ohm R.A."/>
            <person name="Bhattacharya S.S."/>
            <person name="Shirouzu T."/>
            <person name="Yoshinaga Y."/>
            <person name="Martin F.M."/>
            <person name="Grigoriev I.V."/>
            <person name="Hibbett D.S."/>
        </authorList>
    </citation>
    <scope>NUCLEOTIDE SEQUENCE [LARGE SCALE GENOMIC DNA]</scope>
    <source>
        <strain evidence="4 5">93-53</strain>
    </source>
</reference>
<dbReference type="GeneID" id="63828132"/>
<dbReference type="STRING" id="1314785.A0A165H5A0"/>
<dbReference type="Pfam" id="PF10181">
    <property type="entry name" value="PIG-H"/>
    <property type="match status" value="1"/>
</dbReference>
<dbReference type="GO" id="GO:0006506">
    <property type="term" value="P:GPI anchor biosynthetic process"/>
    <property type="evidence" value="ECO:0007669"/>
    <property type="project" value="UniProtKB-UniPathway"/>
</dbReference>
<evidence type="ECO:0000256" key="1">
    <source>
        <dbReference type="ARBA" id="ARBA00004687"/>
    </source>
</evidence>
<dbReference type="OrthoDB" id="6256716at2759"/>
<evidence type="ECO:0000313" key="5">
    <source>
        <dbReference type="Proteomes" id="UP000076871"/>
    </source>
</evidence>
<evidence type="ECO:0000313" key="4">
    <source>
        <dbReference type="EMBL" id="KZT11261.1"/>
    </source>
</evidence>
<dbReference type="EMBL" id="KV427607">
    <property type="protein sequence ID" value="KZT11261.1"/>
    <property type="molecule type" value="Genomic_DNA"/>
</dbReference>
<protein>
    <recommendedName>
        <fullName evidence="3">Phosphatidylinositol N-acetylglucosaminyltransferase subunit H conserved domain-containing protein</fullName>
    </recommendedName>
</protein>
<dbReference type="Proteomes" id="UP000076871">
    <property type="component" value="Unassembled WGS sequence"/>
</dbReference>
<organism evidence="4 5">
    <name type="scientific">Laetiporus sulphureus 93-53</name>
    <dbReference type="NCBI Taxonomy" id="1314785"/>
    <lineage>
        <taxon>Eukaryota</taxon>
        <taxon>Fungi</taxon>
        <taxon>Dikarya</taxon>
        <taxon>Basidiomycota</taxon>
        <taxon>Agaricomycotina</taxon>
        <taxon>Agaricomycetes</taxon>
        <taxon>Polyporales</taxon>
        <taxon>Laetiporus</taxon>
    </lineage>
</organism>
<dbReference type="InParanoid" id="A0A165H5A0"/>
<keyword evidence="5" id="KW-1185">Reference proteome</keyword>
<dbReference type="PANTHER" id="PTHR15231">
    <property type="entry name" value="PHOSPHATIDYLINOSITOL N-ACETYLGLUCOSAMINYLTRANSFERASE SUBUNIT H"/>
    <property type="match status" value="1"/>
</dbReference>
<dbReference type="UniPathway" id="UPA00196"/>
<sequence>MRRSRPLQDHPEFSLIDCPSWREYRVESVPVSQHGTSRLRTLLRWYWVDALVVPAVAYAWPEVTSRPVSLAVMFAALLCYTYMRCNQVLWESVIVLPSLGLQFETHRGLPQMPLFISRRFMPFFTLQDFIINEGLHGWDVRYYLAAIQRSQHGAITLEIAFENLLPRFPVLLEVYHGVHEMVFTNSRGTDGMNSNKS</sequence>
<gene>
    <name evidence="4" type="ORF">LAESUDRAFT_740811</name>
</gene>
<evidence type="ECO:0000256" key="2">
    <source>
        <dbReference type="ARBA" id="ARBA00009610"/>
    </source>
</evidence>
<dbReference type="PANTHER" id="PTHR15231:SF1">
    <property type="entry name" value="PHOSPHATIDYLINOSITOL N-ACETYLGLUCOSAMINYLTRANSFERASE SUBUNIT H"/>
    <property type="match status" value="1"/>
</dbReference>
<proteinExistence type="inferred from homology"/>
<dbReference type="InterPro" id="IPR044215">
    <property type="entry name" value="PIG-H"/>
</dbReference>
<accession>A0A165H5A0</accession>
<comment type="similarity">
    <text evidence="2">Belongs to the PIGH family.</text>
</comment>
<evidence type="ECO:0000259" key="3">
    <source>
        <dbReference type="Pfam" id="PF10181"/>
    </source>
</evidence>
<feature type="domain" description="Phosphatidylinositol N-acetylglucosaminyltransferase subunit H conserved" evidence="3">
    <location>
        <begin position="92"/>
        <end position="161"/>
    </location>
</feature>
<dbReference type="RefSeq" id="XP_040769001.1">
    <property type="nucleotide sequence ID" value="XM_040911103.1"/>
</dbReference>
<name>A0A165H5A0_9APHY</name>
<dbReference type="AlphaFoldDB" id="A0A165H5A0"/>
<comment type="pathway">
    <text evidence="1">Glycolipid biosynthesis; glycosylphosphatidylinositol-anchor biosynthesis.</text>
</comment>
<dbReference type="InterPro" id="IPR019328">
    <property type="entry name" value="PIGH-H_dom"/>
</dbReference>